<feature type="region of interest" description="Disordered" evidence="1">
    <location>
        <begin position="32"/>
        <end position="107"/>
    </location>
</feature>
<dbReference type="Proteomes" id="UP000054516">
    <property type="component" value="Unassembled WGS sequence"/>
</dbReference>
<feature type="domain" description="DUF7732" evidence="3">
    <location>
        <begin position="111"/>
        <end position="239"/>
    </location>
</feature>
<feature type="compositionally biased region" description="Basic and acidic residues" evidence="1">
    <location>
        <begin position="33"/>
        <end position="53"/>
    </location>
</feature>
<dbReference type="PANTHER" id="PTHR42091:SF1">
    <property type="entry name" value="CONSERVED GLYCINE-RICH PROTEIN (AFU_ORTHOLOGUE AFUA_7G02440)"/>
    <property type="match status" value="1"/>
</dbReference>
<dbReference type="STRING" id="77044.A0A1W2TBK0"/>
<dbReference type="OMA" id="HASGYWV"/>
<name>A0A1W2TBK0_ROSNE</name>
<feature type="signal peptide" evidence="2">
    <location>
        <begin position="1"/>
        <end position="19"/>
    </location>
</feature>
<evidence type="ECO:0000256" key="2">
    <source>
        <dbReference type="SAM" id="SignalP"/>
    </source>
</evidence>
<dbReference type="EMBL" id="DF977455">
    <property type="protein sequence ID" value="GAP85285.1"/>
    <property type="molecule type" value="Genomic_DNA"/>
</dbReference>
<keyword evidence="5" id="KW-1185">Reference proteome</keyword>
<sequence>MKPVNALLGLATLAHGISAVAVPEPETVALDARTPEVEFETRAEHSSNEELWKRKGGGGGGGRGGGGGGGRGSSGGSSGGRTSGRGSTSDNSGGRTTTGSGPRPSYGGGGFYSGGAAAPYTAGKKSGSIAPALLTGAAIGGIGFLGVSYLAHGAYVYPFYHPYYYHNATTDKNETKPVVCVCEPYNPCACEDNGNSTYFNSVIGDGSYQNLNHSIVTIAPNETTKALTIYINGGLPNGTTAAGGTDELSAAGGMVALARAAGWWPAATAAFALAFIM</sequence>
<evidence type="ECO:0000313" key="5">
    <source>
        <dbReference type="Proteomes" id="UP000054516"/>
    </source>
</evidence>
<dbReference type="PANTHER" id="PTHR42091">
    <property type="entry name" value="CONSERVED GLYCINE-RICH PROTEIN (AFU_ORTHOLOGUE AFUA_7G02440)"/>
    <property type="match status" value="1"/>
</dbReference>
<feature type="compositionally biased region" description="Low complexity" evidence="1">
    <location>
        <begin position="84"/>
        <end position="105"/>
    </location>
</feature>
<evidence type="ECO:0000313" key="4">
    <source>
        <dbReference type="EMBL" id="GAP85285.1"/>
    </source>
</evidence>
<reference evidence="4" key="1">
    <citation type="submission" date="2016-03" db="EMBL/GenBank/DDBJ databases">
        <title>Draft genome sequence of Rosellinia necatrix.</title>
        <authorList>
            <person name="Kanematsu S."/>
        </authorList>
    </citation>
    <scope>NUCLEOTIDE SEQUENCE [LARGE SCALE GENOMIC DNA]</scope>
    <source>
        <strain evidence="4">W97</strain>
    </source>
</reference>
<protein>
    <submittedName>
        <fullName evidence="4">Putative conserved glycine-rich protein</fullName>
    </submittedName>
</protein>
<dbReference type="OrthoDB" id="5425547at2759"/>
<accession>A0A1W2TBK0</accession>
<dbReference type="InterPro" id="IPR056634">
    <property type="entry name" value="DUF7732"/>
</dbReference>
<evidence type="ECO:0000256" key="1">
    <source>
        <dbReference type="SAM" id="MobiDB-lite"/>
    </source>
</evidence>
<evidence type="ECO:0000259" key="3">
    <source>
        <dbReference type="Pfam" id="PF24866"/>
    </source>
</evidence>
<organism evidence="4">
    <name type="scientific">Rosellinia necatrix</name>
    <name type="common">White root-rot fungus</name>
    <dbReference type="NCBI Taxonomy" id="77044"/>
    <lineage>
        <taxon>Eukaryota</taxon>
        <taxon>Fungi</taxon>
        <taxon>Dikarya</taxon>
        <taxon>Ascomycota</taxon>
        <taxon>Pezizomycotina</taxon>
        <taxon>Sordariomycetes</taxon>
        <taxon>Xylariomycetidae</taxon>
        <taxon>Xylariales</taxon>
        <taxon>Xylariaceae</taxon>
        <taxon>Rosellinia</taxon>
    </lineage>
</organism>
<keyword evidence="2" id="KW-0732">Signal</keyword>
<feature type="chain" id="PRO_5010724459" evidence="2">
    <location>
        <begin position="20"/>
        <end position="277"/>
    </location>
</feature>
<dbReference type="Pfam" id="PF24866">
    <property type="entry name" value="DUF7732"/>
    <property type="match status" value="1"/>
</dbReference>
<dbReference type="AlphaFoldDB" id="A0A1W2TBK0"/>
<gene>
    <name evidence="4" type="ORF">SAMD00023353_1002390</name>
</gene>
<feature type="compositionally biased region" description="Gly residues" evidence="1">
    <location>
        <begin position="57"/>
        <end position="83"/>
    </location>
</feature>
<proteinExistence type="predicted"/>